<evidence type="ECO:0000256" key="4">
    <source>
        <dbReference type="ARBA" id="ARBA00023453"/>
    </source>
</evidence>
<keyword evidence="6" id="KW-1185">Reference proteome</keyword>
<evidence type="ECO:0000256" key="1">
    <source>
        <dbReference type="ARBA" id="ARBA00022603"/>
    </source>
</evidence>
<dbReference type="GO" id="GO:0008171">
    <property type="term" value="F:O-methyltransferase activity"/>
    <property type="evidence" value="ECO:0007669"/>
    <property type="project" value="InterPro"/>
</dbReference>
<dbReference type="PROSITE" id="PS51682">
    <property type="entry name" value="SAM_OMT_I"/>
    <property type="match status" value="1"/>
</dbReference>
<dbReference type="AlphaFoldDB" id="A0AAV7F2U1"/>
<evidence type="ECO:0000256" key="3">
    <source>
        <dbReference type="ARBA" id="ARBA00022691"/>
    </source>
</evidence>
<dbReference type="PANTHER" id="PTHR10509">
    <property type="entry name" value="O-METHYLTRANSFERASE-RELATED"/>
    <property type="match status" value="1"/>
</dbReference>
<dbReference type="GO" id="GO:0008757">
    <property type="term" value="F:S-adenosylmethionine-dependent methyltransferase activity"/>
    <property type="evidence" value="ECO:0007669"/>
    <property type="project" value="TreeGrafter"/>
</dbReference>
<dbReference type="GO" id="GO:0032259">
    <property type="term" value="P:methylation"/>
    <property type="evidence" value="ECO:0007669"/>
    <property type="project" value="UniProtKB-KW"/>
</dbReference>
<dbReference type="SUPFAM" id="SSF53335">
    <property type="entry name" value="S-adenosyl-L-methionine-dependent methyltransferases"/>
    <property type="match status" value="1"/>
</dbReference>
<organism evidence="5 6">
    <name type="scientific">Aristolochia fimbriata</name>
    <name type="common">White veined hardy Dutchman's pipe vine</name>
    <dbReference type="NCBI Taxonomy" id="158543"/>
    <lineage>
        <taxon>Eukaryota</taxon>
        <taxon>Viridiplantae</taxon>
        <taxon>Streptophyta</taxon>
        <taxon>Embryophyta</taxon>
        <taxon>Tracheophyta</taxon>
        <taxon>Spermatophyta</taxon>
        <taxon>Magnoliopsida</taxon>
        <taxon>Magnoliidae</taxon>
        <taxon>Piperales</taxon>
        <taxon>Aristolochiaceae</taxon>
        <taxon>Aristolochia</taxon>
    </lineage>
</organism>
<dbReference type="Proteomes" id="UP000825729">
    <property type="component" value="Unassembled WGS sequence"/>
</dbReference>
<gene>
    <name evidence="5" type="ORF">H6P81_008282</name>
</gene>
<evidence type="ECO:0008006" key="7">
    <source>
        <dbReference type="Google" id="ProtNLM"/>
    </source>
</evidence>
<dbReference type="Pfam" id="PF01596">
    <property type="entry name" value="Methyltransf_3"/>
    <property type="match status" value="1"/>
</dbReference>
<evidence type="ECO:0000256" key="2">
    <source>
        <dbReference type="ARBA" id="ARBA00022679"/>
    </source>
</evidence>
<comment type="similarity">
    <text evidence="4">Belongs to the class I-like SAM-binding methyltransferase superfamily. Cation-dependent O-methyltransferase family.</text>
</comment>
<dbReference type="EMBL" id="JAINDJ010000003">
    <property type="protein sequence ID" value="KAG9455378.1"/>
    <property type="molecule type" value="Genomic_DNA"/>
</dbReference>
<comment type="caution">
    <text evidence="5">The sequence shown here is derived from an EMBL/GenBank/DDBJ whole genome shotgun (WGS) entry which is preliminary data.</text>
</comment>
<dbReference type="InterPro" id="IPR002935">
    <property type="entry name" value="SAM_O-MeTrfase"/>
</dbReference>
<reference evidence="5 6" key="1">
    <citation type="submission" date="2021-07" db="EMBL/GenBank/DDBJ databases">
        <title>The Aristolochia fimbriata genome: insights into angiosperm evolution, floral development and chemical biosynthesis.</title>
        <authorList>
            <person name="Jiao Y."/>
        </authorList>
    </citation>
    <scope>NUCLEOTIDE SEQUENCE [LARGE SCALE GENOMIC DNA]</scope>
    <source>
        <strain evidence="5">IBCAS-2021</strain>
        <tissue evidence="5">Leaf</tissue>
    </source>
</reference>
<name>A0AAV7F2U1_ARIFI</name>
<dbReference type="PANTHER" id="PTHR10509:SF14">
    <property type="entry name" value="CAFFEOYL-COA O-METHYLTRANSFERASE 3-RELATED"/>
    <property type="match status" value="1"/>
</dbReference>
<accession>A0AAV7F2U1</accession>
<dbReference type="Gene3D" id="3.40.50.150">
    <property type="entry name" value="Vaccinia Virus protein VP39"/>
    <property type="match status" value="1"/>
</dbReference>
<evidence type="ECO:0000313" key="5">
    <source>
        <dbReference type="EMBL" id="KAG9455378.1"/>
    </source>
</evidence>
<keyword evidence="2" id="KW-0808">Transferase</keyword>
<dbReference type="InterPro" id="IPR029063">
    <property type="entry name" value="SAM-dependent_MTases_sf"/>
</dbReference>
<keyword evidence="1" id="KW-0489">Methyltransferase</keyword>
<dbReference type="InterPro" id="IPR050362">
    <property type="entry name" value="Cation-dep_OMT"/>
</dbReference>
<keyword evidence="3" id="KW-0949">S-adenosyl-L-methionine</keyword>
<evidence type="ECO:0000313" key="6">
    <source>
        <dbReference type="Proteomes" id="UP000825729"/>
    </source>
</evidence>
<sequence length="276" mass="30524">MAATSLFSNFVASPRSLSQNSSLRCLVPASSAAFPTTRKYGAAVVRATQSDTVVEYGRKELISLTRPLHDYILQNIREPEVLRELREETMATMKGEETSVSPDQAQLLSMLVQIHGAKNCIEVGVFNGYSSLAIALALPEDGHLVACERDAQCVEFAKRYYKRAGVDHKVDLRHGLAVDALNSLLERGDIDKYDFAFVDADKVMYPTYYEILLKLVRTGGLIVLDDVLWSGKVADTSANDAITSSIRELNKNIFQDKRVNISMVPIGTGMTICRKL</sequence>
<proteinExistence type="inferred from homology"/>
<protein>
    <recommendedName>
        <fullName evidence="7">Caffeoyl-CoA O-methyltransferase</fullName>
    </recommendedName>
</protein>
<dbReference type="CDD" id="cd02440">
    <property type="entry name" value="AdoMet_MTases"/>
    <property type="match status" value="1"/>
</dbReference>